<proteinExistence type="predicted"/>
<dbReference type="Proteomes" id="UP000183257">
    <property type="component" value="Unassembled WGS sequence"/>
</dbReference>
<accession>A0A1K1QKK8</accession>
<dbReference type="EMBL" id="FPIY01000004">
    <property type="protein sequence ID" value="SFW60301.1"/>
    <property type="molecule type" value="Genomic_DNA"/>
</dbReference>
<dbReference type="AlphaFoldDB" id="A0A1K1QKK8"/>
<dbReference type="STRING" id="76595.SAMN05660313_02727"/>
<evidence type="ECO:0000313" key="2">
    <source>
        <dbReference type="Proteomes" id="UP000183257"/>
    </source>
</evidence>
<dbReference type="PROSITE" id="PS51257">
    <property type="entry name" value="PROKAR_LIPOPROTEIN"/>
    <property type="match status" value="1"/>
</dbReference>
<organism evidence="1 2">
    <name type="scientific">Cellulophaga fucicola</name>
    <dbReference type="NCBI Taxonomy" id="76595"/>
    <lineage>
        <taxon>Bacteria</taxon>
        <taxon>Pseudomonadati</taxon>
        <taxon>Bacteroidota</taxon>
        <taxon>Flavobacteriia</taxon>
        <taxon>Flavobacteriales</taxon>
        <taxon>Flavobacteriaceae</taxon>
        <taxon>Cellulophaga</taxon>
    </lineage>
</organism>
<evidence type="ECO:0008006" key="3">
    <source>
        <dbReference type="Google" id="ProtNLM"/>
    </source>
</evidence>
<reference evidence="2" key="1">
    <citation type="submission" date="2016-11" db="EMBL/GenBank/DDBJ databases">
        <authorList>
            <person name="Varghese N."/>
            <person name="Submissions S."/>
        </authorList>
    </citation>
    <scope>NUCLEOTIDE SEQUENCE [LARGE SCALE GENOMIC DNA]</scope>
    <source>
        <strain evidence="2">DSM 24786</strain>
    </source>
</reference>
<dbReference type="RefSeq" id="WP_072304357.1">
    <property type="nucleotide sequence ID" value="NZ_FPIY01000004.1"/>
</dbReference>
<dbReference type="OrthoDB" id="9830446at2"/>
<protein>
    <recommendedName>
        <fullName evidence="3">Lipoprotein</fullName>
    </recommendedName>
</protein>
<gene>
    <name evidence="1" type="ORF">SAMN05660313_02727</name>
</gene>
<evidence type="ECO:0000313" key="1">
    <source>
        <dbReference type="EMBL" id="SFW60301.1"/>
    </source>
</evidence>
<sequence>MKKIPFLLITFLLVSCIGDYEVTTAYLDGKIFEDKGYAEDQMSPDDAKANPEFAKEILTTLATITFVDQTNITATYWNYSQKTITNKGTYVIEDNKIRVYFDDINSIFGRTFELKDAEHLTSDGQLNEYELKK</sequence>
<name>A0A1K1QKK8_9FLAO</name>
<keyword evidence="2" id="KW-1185">Reference proteome</keyword>